<evidence type="ECO:0000256" key="1">
    <source>
        <dbReference type="SAM" id="Coils"/>
    </source>
</evidence>
<dbReference type="PANTHER" id="PTHR30461:SF23">
    <property type="entry name" value="DNA RECOMBINASE-RELATED"/>
    <property type="match status" value="1"/>
</dbReference>
<keyword evidence="4" id="KW-1185">Reference proteome</keyword>
<dbReference type="Proteomes" id="UP001596337">
    <property type="component" value="Unassembled WGS sequence"/>
</dbReference>
<dbReference type="EMBL" id="JBHSXX010000001">
    <property type="protein sequence ID" value="MFC6870347.1"/>
    <property type="molecule type" value="Genomic_DNA"/>
</dbReference>
<dbReference type="InterPro" id="IPR050639">
    <property type="entry name" value="SSR_resolvase"/>
</dbReference>
<comment type="caution">
    <text evidence="3">The sequence shown here is derived from an EMBL/GenBank/DDBJ whole genome shotgun (WGS) entry which is preliminary data.</text>
</comment>
<dbReference type="Pfam" id="PF07508">
    <property type="entry name" value="Recombinase"/>
    <property type="match status" value="1"/>
</dbReference>
<dbReference type="RefSeq" id="WP_345395353.1">
    <property type="nucleotide sequence ID" value="NZ_BAABLA010000023.1"/>
</dbReference>
<dbReference type="Pfam" id="PF00239">
    <property type="entry name" value="Resolvase"/>
    <property type="match status" value="1"/>
</dbReference>
<reference evidence="4" key="1">
    <citation type="journal article" date="2019" name="Int. J. Syst. Evol. Microbiol.">
        <title>The Global Catalogue of Microorganisms (GCM) 10K type strain sequencing project: providing services to taxonomists for standard genome sequencing and annotation.</title>
        <authorList>
            <consortium name="The Broad Institute Genomics Platform"/>
            <consortium name="The Broad Institute Genome Sequencing Center for Infectious Disease"/>
            <person name="Wu L."/>
            <person name="Ma J."/>
        </authorList>
    </citation>
    <scope>NUCLEOTIDE SEQUENCE [LARGE SCALE GENOMIC DNA]</scope>
    <source>
        <strain evidence="4">KCTC 32255</strain>
    </source>
</reference>
<sequence>MTAAAAHTPLPAVSPAPFPVVLYARASQARDERSTSVEDQLEYLRNWARREGWTVVAEYRDDDVSASKFARHKARTGWDAVTAHLRNGTVRALLTWTFARNTRDRRVYAELADICEETGVLLGYSGRLRDFNDVDDGFGLDLDAAMAVRDSRLISKNVRQSTRSRAAKGRPHGDVPYGYKRIIDPDTGKSRGWAVHPQQGPIVKEIVRRLLAGEGCYPIATDLNRRGVPTAWAGRCAKECPCRETMPSRRPNRDYDGEHVTLNPPWRSGNLPKMVTRPVYAKYRVHDGQVVEGVRGTWPRLVSDKDHHRLRRMFADPERDKFRNPKHSKHLGTGLFRCGRCESGRMRVTIQKGGNDYGCRDCFRVSRRQAPVDAYVERTVIRRLSRPDALTLLSSKQDTAHADAARAEVERLRAEMAEAQKALREGRLNPLDMATYREGWEPRFAAAEAAAQPPELPDAVVNMAGPDAEKRWKAASLATRRQVLDALYTVTILPVGRNAVKFSTSGVQITPK</sequence>
<feature type="coiled-coil region" evidence="1">
    <location>
        <begin position="402"/>
        <end position="429"/>
    </location>
</feature>
<dbReference type="SUPFAM" id="SSF53041">
    <property type="entry name" value="Resolvase-like"/>
    <property type="match status" value="1"/>
</dbReference>
<keyword evidence="1" id="KW-0175">Coiled coil</keyword>
<evidence type="ECO:0000259" key="2">
    <source>
        <dbReference type="SMART" id="SM00857"/>
    </source>
</evidence>
<proteinExistence type="predicted"/>
<gene>
    <name evidence="3" type="ORF">ACFQGD_24725</name>
</gene>
<evidence type="ECO:0000313" key="4">
    <source>
        <dbReference type="Proteomes" id="UP001596337"/>
    </source>
</evidence>
<accession>A0ABW2C775</accession>
<dbReference type="InterPro" id="IPR036162">
    <property type="entry name" value="Resolvase-like_N_sf"/>
</dbReference>
<name>A0ABW2C775_9PSEU</name>
<feature type="domain" description="Resolvase/invertase-type recombinase catalytic" evidence="2">
    <location>
        <begin position="20"/>
        <end position="171"/>
    </location>
</feature>
<dbReference type="Gene3D" id="3.90.1750.20">
    <property type="entry name" value="Putative Large Serine Recombinase, Chain B, Domain 2"/>
    <property type="match status" value="1"/>
</dbReference>
<dbReference type="PANTHER" id="PTHR30461">
    <property type="entry name" value="DNA-INVERTASE FROM LAMBDOID PROPHAGE"/>
    <property type="match status" value="1"/>
</dbReference>
<dbReference type="CDD" id="cd00338">
    <property type="entry name" value="Ser_Recombinase"/>
    <property type="match status" value="1"/>
</dbReference>
<dbReference type="InterPro" id="IPR006119">
    <property type="entry name" value="Resolv_N"/>
</dbReference>
<organism evidence="3 4">
    <name type="scientific">Haloechinothrix salitolerans</name>
    <dbReference type="NCBI Taxonomy" id="926830"/>
    <lineage>
        <taxon>Bacteria</taxon>
        <taxon>Bacillati</taxon>
        <taxon>Actinomycetota</taxon>
        <taxon>Actinomycetes</taxon>
        <taxon>Pseudonocardiales</taxon>
        <taxon>Pseudonocardiaceae</taxon>
        <taxon>Haloechinothrix</taxon>
    </lineage>
</organism>
<dbReference type="SMART" id="SM00857">
    <property type="entry name" value="Resolvase"/>
    <property type="match status" value="1"/>
</dbReference>
<dbReference type="InterPro" id="IPR038109">
    <property type="entry name" value="DNA_bind_recomb_sf"/>
</dbReference>
<dbReference type="Gene3D" id="3.40.50.1390">
    <property type="entry name" value="Resolvase, N-terminal catalytic domain"/>
    <property type="match status" value="1"/>
</dbReference>
<dbReference type="InterPro" id="IPR011109">
    <property type="entry name" value="DNA_bind_recombinase_dom"/>
</dbReference>
<evidence type="ECO:0000313" key="3">
    <source>
        <dbReference type="EMBL" id="MFC6870347.1"/>
    </source>
</evidence>
<protein>
    <submittedName>
        <fullName evidence="3">Recombinase family protein</fullName>
    </submittedName>
</protein>